<evidence type="ECO:0000256" key="1">
    <source>
        <dbReference type="SAM" id="MobiDB-lite"/>
    </source>
</evidence>
<keyword evidence="3" id="KW-1185">Reference proteome</keyword>
<dbReference type="Proteomes" id="UP001556367">
    <property type="component" value="Unassembled WGS sequence"/>
</dbReference>
<feature type="region of interest" description="Disordered" evidence="1">
    <location>
        <begin position="49"/>
        <end position="79"/>
    </location>
</feature>
<sequence length="421" mass="46113">MPQSLSDFSASDEQSGPPSSITLDNIPRSRKPLAKRHFTNTLNLKSLRVATPSANSRSQIQAIPKSANSNPLPPSLDSEERARWDGWKANMVLWDETVRRNDALAAATISPNPVKKVVSQGSKMMQRQLTLRLCSLKEAGLRIKGKSAQKENVEPAFGSSPLLPHPEAPTVTRSIIPAPLTPTDLAKIDANFAPVPESVARQVSEFFLARPNPSSTPRKDIFANAMFIPGPFPLSSSSSATYPDVNAAPNFAGYEHGRPDIVEHESGSHFSIFFSPEDCHLDPVASTDDEEAIIDIASAMSDRLHLPEHHTLRPAMTSPEARDFMKANARKIIPMPGCTPTPSIQNHRHCSILFFAPVNSMDGQTPDGSVELVRVQPPDSDCSSHCGAHSDAKEQPYVLFNGREHKIRRVPKQRLLHADDM</sequence>
<comment type="caution">
    <text evidence="2">The sequence shown here is derived from an EMBL/GenBank/DDBJ whole genome shotgun (WGS) entry which is preliminary data.</text>
</comment>
<gene>
    <name evidence="2" type="ORF">HGRIS_000880</name>
</gene>
<protein>
    <submittedName>
        <fullName evidence="2">Uncharacterized protein</fullName>
    </submittedName>
</protein>
<reference evidence="3" key="1">
    <citation type="submission" date="2024-06" db="EMBL/GenBank/DDBJ databases">
        <title>Multi-omics analyses provide insights into the biosynthesis of the anticancer antibiotic pleurotin in Hohenbuehelia grisea.</title>
        <authorList>
            <person name="Weaver J.A."/>
            <person name="Alberti F."/>
        </authorList>
    </citation>
    <scope>NUCLEOTIDE SEQUENCE [LARGE SCALE GENOMIC DNA]</scope>
    <source>
        <strain evidence="3">T-177</strain>
    </source>
</reference>
<evidence type="ECO:0000313" key="3">
    <source>
        <dbReference type="Proteomes" id="UP001556367"/>
    </source>
</evidence>
<accession>A0ABR3IQ13</accession>
<feature type="compositionally biased region" description="Polar residues" evidence="1">
    <location>
        <begin position="1"/>
        <end position="23"/>
    </location>
</feature>
<organism evidence="2 3">
    <name type="scientific">Hohenbuehelia grisea</name>
    <dbReference type="NCBI Taxonomy" id="104357"/>
    <lineage>
        <taxon>Eukaryota</taxon>
        <taxon>Fungi</taxon>
        <taxon>Dikarya</taxon>
        <taxon>Basidiomycota</taxon>
        <taxon>Agaricomycotina</taxon>
        <taxon>Agaricomycetes</taxon>
        <taxon>Agaricomycetidae</taxon>
        <taxon>Agaricales</taxon>
        <taxon>Pleurotineae</taxon>
        <taxon>Pleurotaceae</taxon>
        <taxon>Hohenbuehelia</taxon>
    </lineage>
</organism>
<name>A0ABR3IQ13_9AGAR</name>
<proteinExistence type="predicted"/>
<feature type="compositionally biased region" description="Basic residues" evidence="1">
    <location>
        <begin position="28"/>
        <end position="37"/>
    </location>
</feature>
<evidence type="ECO:0000313" key="2">
    <source>
        <dbReference type="EMBL" id="KAL0945385.1"/>
    </source>
</evidence>
<dbReference type="EMBL" id="JASNQZ010000018">
    <property type="protein sequence ID" value="KAL0945385.1"/>
    <property type="molecule type" value="Genomic_DNA"/>
</dbReference>
<feature type="region of interest" description="Disordered" evidence="1">
    <location>
        <begin position="1"/>
        <end position="37"/>
    </location>
</feature>
<feature type="compositionally biased region" description="Polar residues" evidence="1">
    <location>
        <begin position="52"/>
        <end position="70"/>
    </location>
</feature>